<feature type="domain" description="Ketosynthase family 3 (KS3)" evidence="4">
    <location>
        <begin position="1"/>
        <end position="390"/>
    </location>
</feature>
<name>A0A1H0W465_9BACI</name>
<dbReference type="AlphaFoldDB" id="A0A1H0W465"/>
<dbReference type="Proteomes" id="UP000199159">
    <property type="component" value="Unassembled WGS sequence"/>
</dbReference>
<evidence type="ECO:0000259" key="4">
    <source>
        <dbReference type="PROSITE" id="PS52004"/>
    </source>
</evidence>
<dbReference type="InterPro" id="IPR020841">
    <property type="entry name" value="PKS_Beta-ketoAc_synthase_dom"/>
</dbReference>
<proteinExistence type="inferred from homology"/>
<evidence type="ECO:0000256" key="3">
    <source>
        <dbReference type="RuleBase" id="RU003694"/>
    </source>
</evidence>
<dbReference type="SUPFAM" id="SSF53901">
    <property type="entry name" value="Thiolase-like"/>
    <property type="match status" value="2"/>
</dbReference>
<dbReference type="PROSITE" id="PS52004">
    <property type="entry name" value="KS3_2"/>
    <property type="match status" value="1"/>
</dbReference>
<dbReference type="PROSITE" id="PS00606">
    <property type="entry name" value="KS3_1"/>
    <property type="match status" value="1"/>
</dbReference>
<dbReference type="PANTHER" id="PTHR11712:SF336">
    <property type="entry name" value="3-OXOACYL-[ACYL-CARRIER-PROTEIN] SYNTHASE, MITOCHONDRIAL"/>
    <property type="match status" value="1"/>
</dbReference>
<dbReference type="Gene3D" id="3.40.47.10">
    <property type="match status" value="2"/>
</dbReference>
<sequence length="390" mass="41709">MDSIVITGYGMKIPGANDKESFHRVLEEGISTLSVLEGVGQGQSNIVAGVIEGDFLQLGERNYKRYPRSTRLAIAAASDAVKMANLSYDPYRIAVIIGTSAGAILEIEQYSSVALDLKKYPLQGVSLVDSHTLSASVAENIGTRGPTFTITTGCTASIDAILMAKLLLQSGQVDACVVGGADAPLGQWSINGFTKMRSIASNVSIDQTGVPFSQDHHGFAISEGAGVLILEREEHAVRHGKTIYGHISNVLSRNEGRPILQSDETGQEMLQAYKDTLGETIPCYVNSQALGLKVNDRIEAYIHRESFKPTVPITSIKGMIGHSFAAMGTIQVISALISMEYGFIPPTIKTAGKGFEDLPIVYETSYQPVNIVSITTHGNSGNNACLVLTK</sequence>
<evidence type="ECO:0000256" key="1">
    <source>
        <dbReference type="ARBA" id="ARBA00008467"/>
    </source>
</evidence>
<dbReference type="GO" id="GO:0004315">
    <property type="term" value="F:3-oxoacyl-[acyl-carrier-protein] synthase activity"/>
    <property type="evidence" value="ECO:0007669"/>
    <property type="project" value="InterPro"/>
</dbReference>
<dbReference type="InterPro" id="IPR018201">
    <property type="entry name" value="Ketoacyl_synth_AS"/>
</dbReference>
<keyword evidence="6" id="KW-1185">Reference proteome</keyword>
<dbReference type="EMBL" id="FNJU01000009">
    <property type="protein sequence ID" value="SDP85527.1"/>
    <property type="molecule type" value="Genomic_DNA"/>
</dbReference>
<dbReference type="GO" id="GO:0006633">
    <property type="term" value="P:fatty acid biosynthetic process"/>
    <property type="evidence" value="ECO:0007669"/>
    <property type="project" value="InterPro"/>
</dbReference>
<organism evidence="5 6">
    <name type="scientific">Litchfieldia salsa</name>
    <dbReference type="NCBI Taxonomy" id="930152"/>
    <lineage>
        <taxon>Bacteria</taxon>
        <taxon>Bacillati</taxon>
        <taxon>Bacillota</taxon>
        <taxon>Bacilli</taxon>
        <taxon>Bacillales</taxon>
        <taxon>Bacillaceae</taxon>
        <taxon>Litchfieldia</taxon>
    </lineage>
</organism>
<comment type="similarity">
    <text evidence="1 3">Belongs to the thiolase-like superfamily. Beta-ketoacyl-ACP synthases family.</text>
</comment>
<reference evidence="6" key="1">
    <citation type="submission" date="2016-10" db="EMBL/GenBank/DDBJ databases">
        <authorList>
            <person name="Varghese N."/>
            <person name="Submissions S."/>
        </authorList>
    </citation>
    <scope>NUCLEOTIDE SEQUENCE [LARGE SCALE GENOMIC DNA]</scope>
    <source>
        <strain evidence="6">IBRC-M10078</strain>
    </source>
</reference>
<evidence type="ECO:0000313" key="6">
    <source>
        <dbReference type="Proteomes" id="UP000199159"/>
    </source>
</evidence>
<accession>A0A1H0W465</accession>
<dbReference type="RefSeq" id="WP_090856609.1">
    <property type="nucleotide sequence ID" value="NZ_FNJU01000009.1"/>
</dbReference>
<dbReference type="PANTHER" id="PTHR11712">
    <property type="entry name" value="POLYKETIDE SYNTHASE-RELATED"/>
    <property type="match status" value="1"/>
</dbReference>
<protein>
    <submittedName>
        <fullName evidence="5">3-oxoacyl-[acyl-carrier-protein] synthase II</fullName>
    </submittedName>
</protein>
<gene>
    <name evidence="5" type="ORF">SAMN05216565_10943</name>
</gene>
<keyword evidence="2 3" id="KW-0808">Transferase</keyword>
<dbReference type="SMART" id="SM00825">
    <property type="entry name" value="PKS_KS"/>
    <property type="match status" value="1"/>
</dbReference>
<dbReference type="InterPro" id="IPR000794">
    <property type="entry name" value="Beta-ketoacyl_synthase"/>
</dbReference>
<dbReference type="InterPro" id="IPR014030">
    <property type="entry name" value="Ketoacyl_synth_N"/>
</dbReference>
<dbReference type="InterPro" id="IPR016039">
    <property type="entry name" value="Thiolase-like"/>
</dbReference>
<evidence type="ECO:0000313" key="5">
    <source>
        <dbReference type="EMBL" id="SDP85527.1"/>
    </source>
</evidence>
<dbReference type="Pfam" id="PF00109">
    <property type="entry name" value="ketoacyl-synt"/>
    <property type="match status" value="1"/>
</dbReference>
<dbReference type="GO" id="GO:0005829">
    <property type="term" value="C:cytosol"/>
    <property type="evidence" value="ECO:0007669"/>
    <property type="project" value="TreeGrafter"/>
</dbReference>
<dbReference type="Pfam" id="PF02801">
    <property type="entry name" value="Ketoacyl-synt_C"/>
    <property type="match status" value="1"/>
</dbReference>
<evidence type="ECO:0000256" key="2">
    <source>
        <dbReference type="ARBA" id="ARBA00022679"/>
    </source>
</evidence>
<dbReference type="STRING" id="930152.SAMN05216565_10943"/>
<dbReference type="InterPro" id="IPR014031">
    <property type="entry name" value="Ketoacyl_synth_C"/>
</dbReference>